<organism evidence="6 7">
    <name type="scientific">Sarcophilus harrisii</name>
    <name type="common">Tasmanian devil</name>
    <name type="synonym">Sarcophilus laniarius</name>
    <dbReference type="NCBI Taxonomy" id="9305"/>
    <lineage>
        <taxon>Eukaryota</taxon>
        <taxon>Metazoa</taxon>
        <taxon>Chordata</taxon>
        <taxon>Craniata</taxon>
        <taxon>Vertebrata</taxon>
        <taxon>Euteleostomi</taxon>
        <taxon>Mammalia</taxon>
        <taxon>Metatheria</taxon>
        <taxon>Dasyuromorphia</taxon>
        <taxon>Dasyuridae</taxon>
        <taxon>Sarcophilus</taxon>
    </lineage>
</organism>
<keyword evidence="7" id="KW-1185">Reference proteome</keyword>
<dbReference type="SMART" id="SM00892">
    <property type="entry name" value="Endonuclease_NS"/>
    <property type="match status" value="1"/>
</dbReference>
<dbReference type="SUPFAM" id="SSF54060">
    <property type="entry name" value="His-Me finger endonucleases"/>
    <property type="match status" value="1"/>
</dbReference>
<dbReference type="Pfam" id="PF01223">
    <property type="entry name" value="Endonuclease_NS"/>
    <property type="match status" value="1"/>
</dbReference>
<dbReference type="AlphaFoldDB" id="G3WV10"/>
<keyword evidence="3" id="KW-0732">Signal</keyword>
<reference evidence="6" key="3">
    <citation type="submission" date="2025-09" db="UniProtKB">
        <authorList>
            <consortium name="Ensembl"/>
        </authorList>
    </citation>
    <scope>IDENTIFICATION</scope>
</reference>
<dbReference type="RefSeq" id="XP_003764357.1">
    <property type="nucleotide sequence ID" value="XM_003764309.4"/>
</dbReference>
<feature type="signal peptide" evidence="3">
    <location>
        <begin position="1"/>
        <end position="21"/>
    </location>
</feature>
<dbReference type="FunCoup" id="G3WV10">
    <property type="interactions" value="744"/>
</dbReference>
<dbReference type="InterPro" id="IPR020821">
    <property type="entry name" value="ENPP1-3/EXOG-like_nuc-like"/>
</dbReference>
<reference evidence="6" key="2">
    <citation type="submission" date="2025-08" db="UniProtKB">
        <authorList>
            <consortium name="Ensembl"/>
        </authorList>
    </citation>
    <scope>IDENTIFICATION</scope>
</reference>
<feature type="transmembrane region" description="Helical" evidence="2">
    <location>
        <begin position="462"/>
        <end position="483"/>
    </location>
</feature>
<dbReference type="GO" id="GO:0016787">
    <property type="term" value="F:hydrolase activity"/>
    <property type="evidence" value="ECO:0007669"/>
    <property type="project" value="InterPro"/>
</dbReference>
<keyword evidence="2" id="KW-0812">Transmembrane</keyword>
<dbReference type="Gene3D" id="3.40.570.10">
    <property type="entry name" value="Extracellular Endonuclease, subunit A"/>
    <property type="match status" value="1"/>
</dbReference>
<evidence type="ECO:0000313" key="7">
    <source>
        <dbReference type="Proteomes" id="UP000007648"/>
    </source>
</evidence>
<gene>
    <name evidence="6" type="primary">ENDOD1</name>
</gene>
<dbReference type="eggNOG" id="ENOG502QQYK">
    <property type="taxonomic scope" value="Eukaryota"/>
</dbReference>
<proteinExistence type="predicted"/>
<feature type="domain" description="DNA/RNA non-specific endonuclease/pyrophosphatase/phosphodiesterase" evidence="5">
    <location>
        <begin position="61"/>
        <end position="270"/>
    </location>
</feature>
<name>G3WV10_SARHA</name>
<dbReference type="PANTHER" id="PTHR21472">
    <property type="entry name" value="ENDONUCLEASE DOMAIN-CONTAINING 1 PROTEIN ENDOD1"/>
    <property type="match status" value="1"/>
</dbReference>
<evidence type="ECO:0000256" key="3">
    <source>
        <dbReference type="SAM" id="SignalP"/>
    </source>
</evidence>
<dbReference type="Proteomes" id="UP000007648">
    <property type="component" value="Unassembled WGS sequence"/>
</dbReference>
<dbReference type="STRING" id="9305.ENSSHAP00000019265"/>
<dbReference type="KEGG" id="shr:100921511"/>
<sequence length="498" mass="56155">MRPASLLPLGSLFVFSWLVEGRIVGEDEVGFAECNKFFYEETPPEGLAEPFHVKICQKYNGEERFATLYSIREKIPVYSAFRFAVSGESREQGWMIEPQIDDPKSNFGEMMIEEDAVSSVNNLGSKQALSSDYLDSEYQKGQLYLSSLNSDDFQVATYTLTNAAPMTQSFRERWYMNVNSLMDLALAPYCGNGDDLYVITGAVPSDHRLKDKVSVPDFVWLAACCAAPGGWAIGFIKRVRDGDIIEDVMVKDLEKLLPSGTQLFQNNCREADQDTEKMKKIFEKVNHVQDEERMVQAKSSSSQLSSTRNKRSVASLPEEANESSLLRTIGSIVATPFVKLFQLIYYLVVEILKNVFYCLWYITKQVIGILENGIHRMCSATVSYIMTIGEELVSIPWKVVKVIVKIIRAFLRILCCLLKTICRILSIPFRIFVDIVSFPMYTACAIPTVLKDIAVGLGGTFYLLLNTIFGTIGSVFHVFFSVFKWIGFKVSYDNSGEL</sequence>
<dbReference type="PANTHER" id="PTHR21472:SF8">
    <property type="entry name" value="ENDONUCLEASE DOMAIN-CONTAINING 1 PROTEIN"/>
    <property type="match status" value="1"/>
</dbReference>
<reference evidence="6 7" key="1">
    <citation type="journal article" date="2011" name="Proc. Natl. Acad. Sci. U.S.A.">
        <title>Genetic diversity and population structure of the endangered marsupial Sarcophilus harrisii (Tasmanian devil).</title>
        <authorList>
            <person name="Miller W."/>
            <person name="Hayes V.M."/>
            <person name="Ratan A."/>
            <person name="Petersen D.C."/>
            <person name="Wittekindt N.E."/>
            <person name="Miller J."/>
            <person name="Walenz B."/>
            <person name="Knight J."/>
            <person name="Qi J."/>
            <person name="Zhao F."/>
            <person name="Wang Q."/>
            <person name="Bedoya-Reina O.C."/>
            <person name="Katiyar N."/>
            <person name="Tomsho L.P."/>
            <person name="Kasson L.M."/>
            <person name="Hardie R.A."/>
            <person name="Woodbridge P."/>
            <person name="Tindall E.A."/>
            <person name="Bertelsen M.F."/>
            <person name="Dixon D."/>
            <person name="Pyecroft S."/>
            <person name="Helgen K.M."/>
            <person name="Lesk A.M."/>
            <person name="Pringle T.H."/>
            <person name="Patterson N."/>
            <person name="Zhang Y."/>
            <person name="Kreiss A."/>
            <person name="Woods G.M."/>
            <person name="Jones M.E."/>
            <person name="Schuster S.C."/>
        </authorList>
    </citation>
    <scope>NUCLEOTIDE SEQUENCE [LARGE SCALE GENOMIC DNA]</scope>
</reference>
<dbReference type="GeneID" id="100921511"/>
<dbReference type="InterPro" id="IPR001604">
    <property type="entry name" value="Endo_G_ENPP1-like_dom"/>
</dbReference>
<dbReference type="GeneTree" id="ENSGT01030000234592"/>
<dbReference type="InterPro" id="IPR044929">
    <property type="entry name" value="DNA/RNA_non-sp_Endonuclease_sf"/>
</dbReference>
<dbReference type="InterPro" id="IPR044925">
    <property type="entry name" value="His-Me_finger_sf"/>
</dbReference>
<dbReference type="Ensembl" id="ENSSHAT00000019421.2">
    <property type="protein sequence ID" value="ENSSHAP00000019265.2"/>
    <property type="gene ID" value="ENSSHAG00000016362.2"/>
</dbReference>
<feature type="domain" description="ENPP1-3/EXOG-like endonuclease/phosphodiesterase" evidence="4">
    <location>
        <begin position="62"/>
        <end position="270"/>
    </location>
</feature>
<dbReference type="GO" id="GO:0046872">
    <property type="term" value="F:metal ion binding"/>
    <property type="evidence" value="ECO:0007669"/>
    <property type="project" value="InterPro"/>
</dbReference>
<feature type="chain" id="PRO_5029448795" evidence="3">
    <location>
        <begin position="22"/>
        <end position="498"/>
    </location>
</feature>
<evidence type="ECO:0000256" key="2">
    <source>
        <dbReference type="SAM" id="Phobius"/>
    </source>
</evidence>
<protein>
    <submittedName>
        <fullName evidence="6">Endonuclease domain containing 1</fullName>
    </submittedName>
</protein>
<feature type="region of interest" description="Disordered" evidence="1">
    <location>
        <begin position="295"/>
        <end position="315"/>
    </location>
</feature>
<dbReference type="InterPro" id="IPR039015">
    <property type="entry name" value="ENDOD1"/>
</dbReference>
<dbReference type="SMART" id="SM00477">
    <property type="entry name" value="NUC"/>
    <property type="match status" value="1"/>
</dbReference>
<dbReference type="InParanoid" id="G3WV10"/>
<dbReference type="OrthoDB" id="8572289at2759"/>
<evidence type="ECO:0000259" key="4">
    <source>
        <dbReference type="SMART" id="SM00477"/>
    </source>
</evidence>
<dbReference type="CTD" id="23052"/>
<keyword evidence="2" id="KW-0472">Membrane</keyword>
<keyword evidence="2" id="KW-1133">Transmembrane helix</keyword>
<evidence type="ECO:0000313" key="6">
    <source>
        <dbReference type="Ensembl" id="ENSSHAP00000019265.2"/>
    </source>
</evidence>
<evidence type="ECO:0000256" key="1">
    <source>
        <dbReference type="SAM" id="MobiDB-lite"/>
    </source>
</evidence>
<accession>G3WV10</accession>
<feature type="transmembrane region" description="Helical" evidence="2">
    <location>
        <begin position="343"/>
        <end position="362"/>
    </location>
</feature>
<dbReference type="GO" id="GO:0003676">
    <property type="term" value="F:nucleic acid binding"/>
    <property type="evidence" value="ECO:0007669"/>
    <property type="project" value="InterPro"/>
</dbReference>
<evidence type="ECO:0000259" key="5">
    <source>
        <dbReference type="SMART" id="SM00892"/>
    </source>
</evidence>